<organism evidence="1 2">
    <name type="scientific">Apiospora arundinis</name>
    <dbReference type="NCBI Taxonomy" id="335852"/>
    <lineage>
        <taxon>Eukaryota</taxon>
        <taxon>Fungi</taxon>
        <taxon>Dikarya</taxon>
        <taxon>Ascomycota</taxon>
        <taxon>Pezizomycotina</taxon>
        <taxon>Sordariomycetes</taxon>
        <taxon>Xylariomycetidae</taxon>
        <taxon>Amphisphaeriales</taxon>
        <taxon>Apiosporaceae</taxon>
        <taxon>Apiospora</taxon>
    </lineage>
</organism>
<dbReference type="EMBL" id="JAPCWZ010000006">
    <property type="protein sequence ID" value="KAK8859729.1"/>
    <property type="molecule type" value="Genomic_DNA"/>
</dbReference>
<keyword evidence="2" id="KW-1185">Reference proteome</keyword>
<gene>
    <name evidence="1" type="ORF">PGQ11_010463</name>
</gene>
<evidence type="ECO:0000313" key="1">
    <source>
        <dbReference type="EMBL" id="KAK8859729.1"/>
    </source>
</evidence>
<evidence type="ECO:0000313" key="2">
    <source>
        <dbReference type="Proteomes" id="UP001390339"/>
    </source>
</evidence>
<protein>
    <submittedName>
        <fullName evidence="1">Uncharacterized protein</fullName>
    </submittedName>
</protein>
<accession>A0ABR2IAI6</accession>
<comment type="caution">
    <text evidence="1">The sequence shown here is derived from an EMBL/GenBank/DDBJ whole genome shotgun (WGS) entry which is preliminary data.</text>
</comment>
<reference evidence="1 2" key="1">
    <citation type="journal article" date="2024" name="IMA Fungus">
        <title>Apiospora arundinis, a panoply of carbohydrate-active enzymes and secondary metabolites.</title>
        <authorList>
            <person name="Sorensen T."/>
            <person name="Petersen C."/>
            <person name="Muurmann A.T."/>
            <person name="Christiansen J.V."/>
            <person name="Brundto M.L."/>
            <person name="Overgaard C.K."/>
            <person name="Boysen A.T."/>
            <person name="Wollenberg R.D."/>
            <person name="Larsen T.O."/>
            <person name="Sorensen J.L."/>
            <person name="Nielsen K.L."/>
            <person name="Sondergaard T.E."/>
        </authorList>
    </citation>
    <scope>NUCLEOTIDE SEQUENCE [LARGE SCALE GENOMIC DNA]</scope>
    <source>
        <strain evidence="1 2">AAU 773</strain>
    </source>
</reference>
<dbReference type="Proteomes" id="UP001390339">
    <property type="component" value="Unassembled WGS sequence"/>
</dbReference>
<sequence length="89" mass="10559">MFPLAIREEQTFHVEWEERYQQAWIDQVQPNTWVFNWFIVGLFERRRHNKRQAAWGKSDFDGSISVEVSAGNFHGDRIPVPGPRIRTST</sequence>
<proteinExistence type="predicted"/>
<name>A0ABR2IAI6_9PEZI</name>